<evidence type="ECO:0000313" key="2">
    <source>
        <dbReference type="Proteomes" id="UP000673383"/>
    </source>
</evidence>
<organism evidence="1 2">
    <name type="scientific">Bradyrhizobium elkanii</name>
    <dbReference type="NCBI Taxonomy" id="29448"/>
    <lineage>
        <taxon>Bacteria</taxon>
        <taxon>Pseudomonadati</taxon>
        <taxon>Pseudomonadota</taxon>
        <taxon>Alphaproteobacteria</taxon>
        <taxon>Hyphomicrobiales</taxon>
        <taxon>Nitrobacteraceae</taxon>
        <taxon>Bradyrhizobium</taxon>
    </lineage>
</organism>
<dbReference type="AlphaFoldDB" id="A0A8I2C8G3"/>
<protein>
    <submittedName>
        <fullName evidence="1">Myo-inositol-1-phosphate synthase</fullName>
    </submittedName>
</protein>
<evidence type="ECO:0000313" key="1">
    <source>
        <dbReference type="EMBL" id="MBP1297457.1"/>
    </source>
</evidence>
<comment type="caution">
    <text evidence="1">The sequence shown here is derived from an EMBL/GenBank/DDBJ whole genome shotgun (WGS) entry which is preliminary data.</text>
</comment>
<reference evidence="1" key="1">
    <citation type="submission" date="2021-02" db="EMBL/GenBank/DDBJ databases">
        <title>Genomic Encyclopedia of Type Strains, Phase IV (KMG-V): Genome sequencing to study the core and pangenomes of soil and plant-associated prokaryotes.</title>
        <authorList>
            <person name="Whitman W."/>
        </authorList>
    </citation>
    <scope>NUCLEOTIDE SEQUENCE</scope>
    <source>
        <strain evidence="1">USDA 406</strain>
    </source>
</reference>
<dbReference type="Proteomes" id="UP000673383">
    <property type="component" value="Unassembled WGS sequence"/>
</dbReference>
<name>A0A8I2C8G3_BRAEL</name>
<accession>A0A8I2C8G3</accession>
<sequence>MNVNPLAPRIFKPRQVQQMLNCGNTHFYKLVADKKLDLLKDGKSSFVTAESVERYLASLQPVNA</sequence>
<dbReference type="RefSeq" id="WP_209945211.1">
    <property type="nucleotide sequence ID" value="NZ_JAFICZ010000001.1"/>
</dbReference>
<proteinExistence type="predicted"/>
<gene>
    <name evidence="1" type="ORF">JOH49_007210</name>
</gene>
<dbReference type="EMBL" id="JAFICZ010000001">
    <property type="protein sequence ID" value="MBP1297457.1"/>
    <property type="molecule type" value="Genomic_DNA"/>
</dbReference>